<sequence length="248" mass="28853">MIADINILASRKSLELLELHQAEITDEWQLRNLILGGLVVTEKWIKDNLPELTHLENLEVKSCDLRLNTPIKVHLENLKSLEFSSYPRILPSMAIESPNLVVFRYSRKLECFIYPEQVRKTLIPPLYGIKHLETHVSRVVRSRRYLELVDSLLWFTPHPETISFLVRCFLKTTKASIKILQLYYRVPANSVIKEEEDNIITCCPPSPVKCWRHDLTEVAIENFEDHVVRTSLQTYFMANAKAARITLT</sequence>
<keyword evidence="2" id="KW-1185">Reference proteome</keyword>
<evidence type="ECO:0008006" key="3">
    <source>
        <dbReference type="Google" id="ProtNLM"/>
    </source>
</evidence>
<name>W9S0P6_9ROSA</name>
<organism evidence="1 2">
    <name type="scientific">Morus notabilis</name>
    <dbReference type="NCBI Taxonomy" id="981085"/>
    <lineage>
        <taxon>Eukaryota</taxon>
        <taxon>Viridiplantae</taxon>
        <taxon>Streptophyta</taxon>
        <taxon>Embryophyta</taxon>
        <taxon>Tracheophyta</taxon>
        <taxon>Spermatophyta</taxon>
        <taxon>Magnoliopsida</taxon>
        <taxon>eudicotyledons</taxon>
        <taxon>Gunneridae</taxon>
        <taxon>Pentapetalae</taxon>
        <taxon>rosids</taxon>
        <taxon>fabids</taxon>
        <taxon>Rosales</taxon>
        <taxon>Moraceae</taxon>
        <taxon>Moreae</taxon>
        <taxon>Morus</taxon>
    </lineage>
</organism>
<dbReference type="InterPro" id="IPR053772">
    <property type="entry name" value="At1g61320/At1g61330-like"/>
</dbReference>
<protein>
    <recommendedName>
        <fullName evidence="3">FBD domain-containing protein</fullName>
    </recommendedName>
</protein>
<proteinExistence type="predicted"/>
<dbReference type="Proteomes" id="UP000030645">
    <property type="component" value="Unassembled WGS sequence"/>
</dbReference>
<dbReference type="AlphaFoldDB" id="W9S0P6"/>
<evidence type="ECO:0000313" key="2">
    <source>
        <dbReference type="Proteomes" id="UP000030645"/>
    </source>
</evidence>
<dbReference type="SUPFAM" id="SSF52047">
    <property type="entry name" value="RNI-like"/>
    <property type="match status" value="1"/>
</dbReference>
<gene>
    <name evidence="1" type="ORF">L484_002310</name>
</gene>
<dbReference type="PANTHER" id="PTHR34145">
    <property type="entry name" value="OS02G0105600 PROTEIN"/>
    <property type="match status" value="1"/>
</dbReference>
<dbReference type="EMBL" id="KE345361">
    <property type="protein sequence ID" value="EXC02645.1"/>
    <property type="molecule type" value="Genomic_DNA"/>
</dbReference>
<dbReference type="STRING" id="981085.W9S0P6"/>
<evidence type="ECO:0000313" key="1">
    <source>
        <dbReference type="EMBL" id="EXC02645.1"/>
    </source>
</evidence>
<accession>W9S0P6</accession>
<reference evidence="2" key="1">
    <citation type="submission" date="2013-01" db="EMBL/GenBank/DDBJ databases">
        <title>Draft Genome Sequence of a Mulberry Tree, Morus notabilis C.K. Schneid.</title>
        <authorList>
            <person name="He N."/>
            <person name="Zhao S."/>
        </authorList>
    </citation>
    <scope>NUCLEOTIDE SEQUENCE</scope>
</reference>
<dbReference type="PANTHER" id="PTHR34145:SF51">
    <property type="entry name" value="FBD DOMAIN-CONTAINING PROTEIN"/>
    <property type="match status" value="1"/>
</dbReference>